<dbReference type="InterPro" id="IPR032805">
    <property type="entry name" value="Wax_synthase_dom"/>
</dbReference>
<evidence type="ECO:0000256" key="1">
    <source>
        <dbReference type="ARBA" id="ARBA00004141"/>
    </source>
</evidence>
<dbReference type="Proteomes" id="UP000799423">
    <property type="component" value="Unassembled WGS sequence"/>
</dbReference>
<dbReference type="Pfam" id="PF13813">
    <property type="entry name" value="MBOAT_2"/>
    <property type="match status" value="1"/>
</dbReference>
<reference evidence="7" key="1">
    <citation type="submission" date="2020-01" db="EMBL/GenBank/DDBJ databases">
        <authorList>
            <consortium name="DOE Joint Genome Institute"/>
            <person name="Haridas S."/>
            <person name="Albert R."/>
            <person name="Binder M."/>
            <person name="Bloem J."/>
            <person name="Labutti K."/>
            <person name="Salamov A."/>
            <person name="Andreopoulos B."/>
            <person name="Baker S.E."/>
            <person name="Barry K."/>
            <person name="Bills G."/>
            <person name="Bluhm B.H."/>
            <person name="Cannon C."/>
            <person name="Castanera R."/>
            <person name="Culley D.E."/>
            <person name="Daum C."/>
            <person name="Ezra D."/>
            <person name="Gonzalez J.B."/>
            <person name="Henrissat B."/>
            <person name="Kuo A."/>
            <person name="Liang C."/>
            <person name="Lipzen A."/>
            <person name="Lutzoni F."/>
            <person name="Magnuson J."/>
            <person name="Mondo S."/>
            <person name="Nolan M."/>
            <person name="Ohm R."/>
            <person name="Pangilinan J."/>
            <person name="Park H.-J."/>
            <person name="Ramirez L."/>
            <person name="Alfaro M."/>
            <person name="Sun H."/>
            <person name="Tritt A."/>
            <person name="Yoshinaga Y."/>
            <person name="Zwiers L.-H."/>
            <person name="Turgeon B.G."/>
            <person name="Goodwin S.B."/>
            <person name="Spatafora J.W."/>
            <person name="Crous P.W."/>
            <person name="Grigoriev I.V."/>
        </authorList>
    </citation>
    <scope>NUCLEOTIDE SEQUENCE</scope>
    <source>
        <strain evidence="7">IPT5</strain>
    </source>
</reference>
<feature type="transmembrane region" description="Helical" evidence="5">
    <location>
        <begin position="364"/>
        <end position="382"/>
    </location>
</feature>
<feature type="domain" description="Wax synthase" evidence="6">
    <location>
        <begin position="252"/>
        <end position="340"/>
    </location>
</feature>
<feature type="transmembrane region" description="Helical" evidence="5">
    <location>
        <begin position="37"/>
        <end position="55"/>
    </location>
</feature>
<keyword evidence="3 5" id="KW-1133">Transmembrane helix</keyword>
<accession>A0A6A7ANZ1</accession>
<feature type="transmembrane region" description="Helical" evidence="5">
    <location>
        <begin position="67"/>
        <end position="86"/>
    </location>
</feature>
<protein>
    <recommendedName>
        <fullName evidence="6">Wax synthase domain-containing protein</fullName>
    </recommendedName>
</protein>
<name>A0A6A7ANZ1_9PLEO</name>
<organism evidence="7 8">
    <name type="scientific">Plenodomus tracheiphilus IPT5</name>
    <dbReference type="NCBI Taxonomy" id="1408161"/>
    <lineage>
        <taxon>Eukaryota</taxon>
        <taxon>Fungi</taxon>
        <taxon>Dikarya</taxon>
        <taxon>Ascomycota</taxon>
        <taxon>Pezizomycotina</taxon>
        <taxon>Dothideomycetes</taxon>
        <taxon>Pleosporomycetidae</taxon>
        <taxon>Pleosporales</taxon>
        <taxon>Pleosporineae</taxon>
        <taxon>Leptosphaeriaceae</taxon>
        <taxon>Plenodomus</taxon>
    </lineage>
</organism>
<feature type="transmembrane region" description="Helical" evidence="5">
    <location>
        <begin position="217"/>
        <end position="240"/>
    </location>
</feature>
<evidence type="ECO:0000256" key="2">
    <source>
        <dbReference type="ARBA" id="ARBA00022692"/>
    </source>
</evidence>
<dbReference type="AlphaFoldDB" id="A0A6A7ANZ1"/>
<evidence type="ECO:0000313" key="8">
    <source>
        <dbReference type="Proteomes" id="UP000799423"/>
    </source>
</evidence>
<keyword evidence="8" id="KW-1185">Reference proteome</keyword>
<keyword evidence="2 5" id="KW-0812">Transmembrane</keyword>
<dbReference type="OrthoDB" id="1077582at2759"/>
<evidence type="ECO:0000313" key="7">
    <source>
        <dbReference type="EMBL" id="KAF2844842.1"/>
    </source>
</evidence>
<dbReference type="GO" id="GO:0016020">
    <property type="term" value="C:membrane"/>
    <property type="evidence" value="ECO:0007669"/>
    <property type="project" value="UniProtKB-SubCell"/>
</dbReference>
<keyword evidence="4 5" id="KW-0472">Membrane</keyword>
<evidence type="ECO:0000256" key="5">
    <source>
        <dbReference type="SAM" id="Phobius"/>
    </source>
</evidence>
<feature type="transmembrane region" description="Helical" evidence="5">
    <location>
        <begin position="304"/>
        <end position="327"/>
    </location>
</feature>
<feature type="transmembrane region" description="Helical" evidence="5">
    <location>
        <begin position="333"/>
        <end position="352"/>
    </location>
</feature>
<comment type="subcellular location">
    <subcellularLocation>
        <location evidence="1">Membrane</location>
        <topology evidence="1">Multi-pass membrane protein</topology>
    </subcellularLocation>
</comment>
<sequence>MAPLHYIPTSPYLVTFQIPLLYLLNIVALAIEPKYQISRVAFSLPILIVLVLQSLSREWDGNWGIHYMINCAALMLVFQYVDWVLLASPDIEGWRRVGADSEDARVNGQAKQSEEFTAAVPKGFQRRVWWGLQLTFASTRYVGWSCQVMNVPVMKVHSTYPRMVFLACRNLRMAILYLLRDAVASYIASSPHGSWEDVKHQKSVVGFSGYPLAHRMYFAWVHILLICLGLEFISSAFSIVCVTSGLSNPSDCPPLFGNFRHLFSLRKAWSVVWHQQCRRISSSPGIWLARDVLHLHKGSFASKYLQLFVGFSISAIVHGCGSMLTHGSFNDDASFVCFMLQAVIIIVEDHVIHFGKRLGLKDSWFWRLLGFVWTVSVLGATMEKWVGLVIEHGMWISPRQMDWFKIGPQV</sequence>
<dbReference type="EMBL" id="MU006362">
    <property type="protein sequence ID" value="KAF2844842.1"/>
    <property type="molecule type" value="Genomic_DNA"/>
</dbReference>
<proteinExistence type="predicted"/>
<gene>
    <name evidence="7" type="ORF">T440DRAFT_502861</name>
</gene>
<feature type="transmembrane region" description="Helical" evidence="5">
    <location>
        <begin position="12"/>
        <end position="30"/>
    </location>
</feature>
<evidence type="ECO:0000256" key="4">
    <source>
        <dbReference type="ARBA" id="ARBA00023136"/>
    </source>
</evidence>
<evidence type="ECO:0000256" key="3">
    <source>
        <dbReference type="ARBA" id="ARBA00022989"/>
    </source>
</evidence>
<evidence type="ECO:0000259" key="6">
    <source>
        <dbReference type="Pfam" id="PF13813"/>
    </source>
</evidence>